<evidence type="ECO:0000313" key="2">
    <source>
        <dbReference type="Proteomes" id="UP001157418"/>
    </source>
</evidence>
<name>A0AAU9MQT8_9ASTR</name>
<sequence>MTFLCCCVVTGTEKKWLADDGDGASVYLESIDPVIPIDTEEVEENDSDFHSGSCLNRKSRRCKRVLEGH</sequence>
<comment type="caution">
    <text evidence="1">The sequence shown here is derived from an EMBL/GenBank/DDBJ whole genome shotgun (WGS) entry which is preliminary data.</text>
</comment>
<evidence type="ECO:0000313" key="1">
    <source>
        <dbReference type="EMBL" id="CAH1428489.1"/>
    </source>
</evidence>
<organism evidence="1 2">
    <name type="scientific">Lactuca virosa</name>
    <dbReference type="NCBI Taxonomy" id="75947"/>
    <lineage>
        <taxon>Eukaryota</taxon>
        <taxon>Viridiplantae</taxon>
        <taxon>Streptophyta</taxon>
        <taxon>Embryophyta</taxon>
        <taxon>Tracheophyta</taxon>
        <taxon>Spermatophyta</taxon>
        <taxon>Magnoliopsida</taxon>
        <taxon>eudicotyledons</taxon>
        <taxon>Gunneridae</taxon>
        <taxon>Pentapetalae</taxon>
        <taxon>asterids</taxon>
        <taxon>campanulids</taxon>
        <taxon>Asterales</taxon>
        <taxon>Asteraceae</taxon>
        <taxon>Cichorioideae</taxon>
        <taxon>Cichorieae</taxon>
        <taxon>Lactucinae</taxon>
        <taxon>Lactuca</taxon>
    </lineage>
</organism>
<keyword evidence="2" id="KW-1185">Reference proteome</keyword>
<dbReference type="EMBL" id="CAKMRJ010002223">
    <property type="protein sequence ID" value="CAH1428489.1"/>
    <property type="molecule type" value="Genomic_DNA"/>
</dbReference>
<dbReference type="AlphaFoldDB" id="A0AAU9MQT8"/>
<accession>A0AAU9MQT8</accession>
<proteinExistence type="predicted"/>
<gene>
    <name evidence="1" type="ORF">LVIROSA_LOCUS15415</name>
</gene>
<protein>
    <submittedName>
        <fullName evidence="1">Uncharacterized protein</fullName>
    </submittedName>
</protein>
<dbReference type="Proteomes" id="UP001157418">
    <property type="component" value="Unassembled WGS sequence"/>
</dbReference>
<reference evidence="1 2" key="1">
    <citation type="submission" date="2022-01" db="EMBL/GenBank/DDBJ databases">
        <authorList>
            <person name="Xiong W."/>
            <person name="Schranz E."/>
        </authorList>
    </citation>
    <scope>NUCLEOTIDE SEQUENCE [LARGE SCALE GENOMIC DNA]</scope>
</reference>